<dbReference type="SFLD" id="SFLDG00179">
    <property type="entry name" value="mandelate_racemase"/>
    <property type="match status" value="1"/>
</dbReference>
<dbReference type="InterPro" id="IPR029065">
    <property type="entry name" value="Enolase_C-like"/>
</dbReference>
<proteinExistence type="predicted"/>
<reference evidence="5 6" key="1">
    <citation type="journal article" date="2016" name="Nat. Commun.">
        <title>Thousands of microbial genomes shed light on interconnected biogeochemical processes in an aquifer system.</title>
        <authorList>
            <person name="Anantharaman K."/>
            <person name="Brown C.T."/>
            <person name="Hug L.A."/>
            <person name="Sharon I."/>
            <person name="Castelle C.J."/>
            <person name="Probst A.J."/>
            <person name="Thomas B.C."/>
            <person name="Singh A."/>
            <person name="Wilkins M.J."/>
            <person name="Karaoz U."/>
            <person name="Brodie E.L."/>
            <person name="Williams K.H."/>
            <person name="Hubbard S.S."/>
            <person name="Banfield J.F."/>
        </authorList>
    </citation>
    <scope>NUCLEOTIDE SEQUENCE [LARGE SCALE GENOMIC DNA]</scope>
    <source>
        <strain evidence="6">RIFCSPLOWO2_12_FULL_64_10</strain>
    </source>
</reference>
<accession>A0A1F6C4W9</accession>
<dbReference type="Pfam" id="PF13378">
    <property type="entry name" value="MR_MLE_C"/>
    <property type="match status" value="1"/>
</dbReference>
<dbReference type="InterPro" id="IPR013342">
    <property type="entry name" value="Mandelate_racemase_C"/>
</dbReference>
<dbReference type="PANTHER" id="PTHR13794">
    <property type="entry name" value="ENOLASE SUPERFAMILY, MANDELATE RACEMASE"/>
    <property type="match status" value="1"/>
</dbReference>
<dbReference type="PANTHER" id="PTHR13794:SF58">
    <property type="entry name" value="MITOCHONDRIAL ENOLASE SUPERFAMILY MEMBER 1"/>
    <property type="match status" value="1"/>
</dbReference>
<protein>
    <recommendedName>
        <fullName evidence="4">Mandelate racemase/muconate lactonizing enzyme C-terminal domain-containing protein</fullName>
    </recommendedName>
</protein>
<evidence type="ECO:0000256" key="1">
    <source>
        <dbReference type="ARBA" id="ARBA00001946"/>
    </source>
</evidence>
<dbReference type="Gene3D" id="3.30.390.10">
    <property type="entry name" value="Enolase-like, N-terminal domain"/>
    <property type="match status" value="1"/>
</dbReference>
<gene>
    <name evidence="5" type="ORF">A3F84_09420</name>
</gene>
<dbReference type="PROSITE" id="PS00909">
    <property type="entry name" value="MR_MLE_2"/>
    <property type="match status" value="1"/>
</dbReference>
<keyword evidence="3" id="KW-0460">Magnesium</keyword>
<evidence type="ECO:0000259" key="4">
    <source>
        <dbReference type="SMART" id="SM00922"/>
    </source>
</evidence>
<organism evidence="5 6">
    <name type="scientific">Handelsmanbacteria sp. (strain RIFCSPLOWO2_12_FULL_64_10)</name>
    <dbReference type="NCBI Taxonomy" id="1817868"/>
    <lineage>
        <taxon>Bacteria</taxon>
        <taxon>Candidatus Handelsmaniibacteriota</taxon>
    </lineage>
</organism>
<dbReference type="EMBL" id="MFKF01000410">
    <property type="protein sequence ID" value="OGG44210.1"/>
    <property type="molecule type" value="Genomic_DNA"/>
</dbReference>
<dbReference type="AlphaFoldDB" id="A0A1F6C4W9"/>
<dbReference type="InterPro" id="IPR029017">
    <property type="entry name" value="Enolase-like_N"/>
</dbReference>
<evidence type="ECO:0000313" key="6">
    <source>
        <dbReference type="Proteomes" id="UP000178606"/>
    </source>
</evidence>
<dbReference type="Gene3D" id="3.20.20.120">
    <property type="entry name" value="Enolase-like C-terminal domain"/>
    <property type="match status" value="1"/>
</dbReference>
<dbReference type="GO" id="GO:0016836">
    <property type="term" value="F:hydro-lyase activity"/>
    <property type="evidence" value="ECO:0007669"/>
    <property type="project" value="TreeGrafter"/>
</dbReference>
<dbReference type="CDD" id="cd03316">
    <property type="entry name" value="MR_like"/>
    <property type="match status" value="1"/>
</dbReference>
<dbReference type="Pfam" id="PF02746">
    <property type="entry name" value="MR_MLE_N"/>
    <property type="match status" value="1"/>
</dbReference>
<evidence type="ECO:0000313" key="5">
    <source>
        <dbReference type="EMBL" id="OGG44210.1"/>
    </source>
</evidence>
<dbReference type="Proteomes" id="UP000178606">
    <property type="component" value="Unassembled WGS sequence"/>
</dbReference>
<dbReference type="GO" id="GO:0000287">
    <property type="term" value="F:magnesium ion binding"/>
    <property type="evidence" value="ECO:0007669"/>
    <property type="project" value="TreeGrafter"/>
</dbReference>
<dbReference type="SUPFAM" id="SSF51604">
    <property type="entry name" value="Enolase C-terminal domain-like"/>
    <property type="match status" value="1"/>
</dbReference>
<comment type="caution">
    <text evidence="5">The sequence shown here is derived from an EMBL/GenBank/DDBJ whole genome shotgun (WGS) entry which is preliminary data.</text>
</comment>
<dbReference type="GO" id="GO:0009063">
    <property type="term" value="P:amino acid catabolic process"/>
    <property type="evidence" value="ECO:0007669"/>
    <property type="project" value="InterPro"/>
</dbReference>
<sequence length="337" mass="37416">MTRDWTVTLVHADNGLRGMGRGGNADLIAREFAPLLVGEEPRRIARLWDRMYRAAWRFRGPGRAAMTSIGSVDIALWDLYGRSCGEPVWRLLGGFRDRVPVYADGIGYNANESPAEVAALVRKHADQGYRAVKFHLVEPDADLTMEKVRLSREALGPDLRLMVDVHGVWDGPTCVEMAKRFNPYDLYWIEEPIPRDDEIGIYRLIREASHALVAGGEGEGTLYGAQRLITQGGLQVLQSDIVVAGGYTNLLRMAGLAEAHRAHIAPHGAQYPDLICPFLAGVPNGLMAPACPASEPYQIWSKMYSPRFEVRNGEAQMTEKPGLGLELDEAFVKEYRV</sequence>
<dbReference type="InterPro" id="IPR036849">
    <property type="entry name" value="Enolase-like_C_sf"/>
</dbReference>
<dbReference type="InterPro" id="IPR018110">
    <property type="entry name" value="Mandel_Rmase/mucon_lact_enz_CS"/>
</dbReference>
<dbReference type="GO" id="GO:0016052">
    <property type="term" value="P:carbohydrate catabolic process"/>
    <property type="evidence" value="ECO:0007669"/>
    <property type="project" value="TreeGrafter"/>
</dbReference>
<feature type="domain" description="Mandelate racemase/muconate lactonizing enzyme C-terminal" evidence="4">
    <location>
        <begin position="114"/>
        <end position="212"/>
    </location>
</feature>
<evidence type="ECO:0000256" key="3">
    <source>
        <dbReference type="ARBA" id="ARBA00022842"/>
    </source>
</evidence>
<name>A0A1F6C4W9_HANXR</name>
<dbReference type="InterPro" id="IPR046945">
    <property type="entry name" value="RHMD-like"/>
</dbReference>
<dbReference type="SMART" id="SM00922">
    <property type="entry name" value="MR_MLE"/>
    <property type="match status" value="1"/>
</dbReference>
<dbReference type="SUPFAM" id="SSF54826">
    <property type="entry name" value="Enolase N-terminal domain-like"/>
    <property type="match status" value="1"/>
</dbReference>
<evidence type="ECO:0000256" key="2">
    <source>
        <dbReference type="ARBA" id="ARBA00022723"/>
    </source>
</evidence>
<dbReference type="InterPro" id="IPR013341">
    <property type="entry name" value="Mandelate_racemase_N_dom"/>
</dbReference>
<dbReference type="SFLD" id="SFLDS00001">
    <property type="entry name" value="Enolase"/>
    <property type="match status" value="1"/>
</dbReference>
<comment type="cofactor">
    <cofactor evidence="1">
        <name>Mg(2+)</name>
        <dbReference type="ChEBI" id="CHEBI:18420"/>
    </cofactor>
</comment>
<keyword evidence="2" id="KW-0479">Metal-binding</keyword>